<dbReference type="AlphaFoldDB" id="A0AAD3XMC7"/>
<dbReference type="GO" id="GO:0008757">
    <property type="term" value="F:S-adenosylmethionine-dependent methyltransferase activity"/>
    <property type="evidence" value="ECO:0007669"/>
    <property type="project" value="InterPro"/>
</dbReference>
<sequence length="475" mass="53275">MSGVSDSGAYKALKWQVLHGSLARRVIIRAFLFVIAVSSLPLMLLVCDTETTTLYPVNSDECATHLGLLDPNSILGRVLKPFIPIACPHMRYAQCKESDNLIIAVVRELIGKHLLNHDAKSLCVGWGSASAEMALRKLGFANVYGVYRHPFFTLKQKQVVYEFDYEDNSFDFILTRDLDKVSVPALLIDEVERILKPGGLGAMVVSIKSSSPSSLIRSATPVSSFLKSSSVMHVTSLIGFTLVAFRKKFDTIASFKQYQLPADCGSIMRNKPFMGHLEPLVKEKLMQRDRGIAYLPNFTHVSPKRRLVYIDMGAREAANFSNSNWFLPSYPLDSRAFDAYIVDHNALVLTSHVNKPGVTFIYHPGLAGNFVKPESATVQDIELPFDDEEFDFLRWFNETVETADFVVLKMNMGKAELKLLFELFETRAICSVDELFIQCSNSDSETGGRVYKENCMELCKGLRSSGVYVHQWWGS</sequence>
<dbReference type="Proteomes" id="UP001279734">
    <property type="component" value="Unassembled WGS sequence"/>
</dbReference>
<dbReference type="InterPro" id="IPR029063">
    <property type="entry name" value="SAM-dependent_MTases_sf"/>
</dbReference>
<proteinExistence type="predicted"/>
<dbReference type="SUPFAM" id="SSF53335">
    <property type="entry name" value="S-adenosyl-L-methionine-dependent methyltransferases"/>
    <property type="match status" value="1"/>
</dbReference>
<dbReference type="EMBL" id="BSYO01000009">
    <property type="protein sequence ID" value="GMH10078.1"/>
    <property type="molecule type" value="Genomic_DNA"/>
</dbReference>
<evidence type="ECO:0008006" key="5">
    <source>
        <dbReference type="Google" id="ProtNLM"/>
    </source>
</evidence>
<dbReference type="InterPro" id="IPR013216">
    <property type="entry name" value="Methyltransf_11"/>
</dbReference>
<evidence type="ECO:0000313" key="3">
    <source>
        <dbReference type="EMBL" id="GMH10078.1"/>
    </source>
</evidence>
<accession>A0AAD3XMC7</accession>
<reference evidence="3" key="1">
    <citation type="submission" date="2023-05" db="EMBL/GenBank/DDBJ databases">
        <title>Nepenthes gracilis genome sequencing.</title>
        <authorList>
            <person name="Fukushima K."/>
        </authorList>
    </citation>
    <scope>NUCLEOTIDE SEQUENCE</scope>
    <source>
        <strain evidence="3">SING2019-196</strain>
    </source>
</reference>
<evidence type="ECO:0000313" key="4">
    <source>
        <dbReference type="Proteomes" id="UP001279734"/>
    </source>
</evidence>
<keyword evidence="4" id="KW-1185">Reference proteome</keyword>
<name>A0AAD3XMC7_NEPGR</name>
<feature type="domain" description="Methyltransferase type 11" evidence="1">
    <location>
        <begin position="124"/>
        <end position="200"/>
    </location>
</feature>
<dbReference type="Pfam" id="PF25276">
    <property type="entry name" value="DUF7870"/>
    <property type="match status" value="1"/>
</dbReference>
<feature type="domain" description="DUF7870" evidence="2">
    <location>
        <begin position="388"/>
        <end position="473"/>
    </location>
</feature>
<dbReference type="Pfam" id="PF08241">
    <property type="entry name" value="Methyltransf_11"/>
    <property type="match status" value="1"/>
</dbReference>
<gene>
    <name evidence="3" type="ORF">Nepgr_011919</name>
</gene>
<comment type="caution">
    <text evidence="3">The sequence shown here is derived from an EMBL/GenBank/DDBJ whole genome shotgun (WGS) entry which is preliminary data.</text>
</comment>
<organism evidence="3 4">
    <name type="scientific">Nepenthes gracilis</name>
    <name type="common">Slender pitcher plant</name>
    <dbReference type="NCBI Taxonomy" id="150966"/>
    <lineage>
        <taxon>Eukaryota</taxon>
        <taxon>Viridiplantae</taxon>
        <taxon>Streptophyta</taxon>
        <taxon>Embryophyta</taxon>
        <taxon>Tracheophyta</taxon>
        <taxon>Spermatophyta</taxon>
        <taxon>Magnoliopsida</taxon>
        <taxon>eudicotyledons</taxon>
        <taxon>Gunneridae</taxon>
        <taxon>Pentapetalae</taxon>
        <taxon>Caryophyllales</taxon>
        <taxon>Nepenthaceae</taxon>
        <taxon>Nepenthes</taxon>
    </lineage>
</organism>
<dbReference type="PANTHER" id="PTHR47291:SF1">
    <property type="entry name" value="PEPTIDE UPSTREAM PROTEIN"/>
    <property type="match status" value="1"/>
</dbReference>
<dbReference type="PANTHER" id="PTHR47291">
    <property type="entry name" value="PEPTIDE UPSTREAM PROTEIN"/>
    <property type="match status" value="1"/>
</dbReference>
<evidence type="ECO:0000259" key="1">
    <source>
        <dbReference type="Pfam" id="PF08241"/>
    </source>
</evidence>
<dbReference type="InterPro" id="IPR057192">
    <property type="entry name" value="DUF7870"/>
</dbReference>
<evidence type="ECO:0000259" key="2">
    <source>
        <dbReference type="Pfam" id="PF25276"/>
    </source>
</evidence>
<protein>
    <recommendedName>
        <fullName evidence="5">Methyltransferase type 11 domain-containing protein</fullName>
    </recommendedName>
</protein>